<dbReference type="EMBL" id="JADJNC010000044">
    <property type="protein sequence ID" value="MBK7424728.1"/>
    <property type="molecule type" value="Genomic_DNA"/>
</dbReference>
<feature type="compositionally biased region" description="Polar residues" evidence="1">
    <location>
        <begin position="236"/>
        <end position="250"/>
    </location>
</feature>
<evidence type="ECO:0000256" key="1">
    <source>
        <dbReference type="SAM" id="MobiDB-lite"/>
    </source>
</evidence>
<dbReference type="InterPro" id="IPR006665">
    <property type="entry name" value="OmpA-like"/>
</dbReference>
<gene>
    <name evidence="3" type="ORF">IPJ48_17505</name>
</gene>
<evidence type="ECO:0000259" key="2">
    <source>
        <dbReference type="Pfam" id="PF00691"/>
    </source>
</evidence>
<dbReference type="SUPFAM" id="SSF103088">
    <property type="entry name" value="OmpA-like"/>
    <property type="match status" value="1"/>
</dbReference>
<sequence length="442" mass="48100">MSHSKWLLLRGKPNFVSPHLAQTLNALFSVKRIAACLLSSTLAVSGCSALSRQNDPSDLSSRARPLPRYNAEGWLPPERMEQFASPGKGAVYRFCTDDCPAPTPKVPRIASAGNTLHGAVTRSPIPDYVATPLPLMAHSSAEIILAQQDAHMESIVAEAEAYLRDHPPQSALAVIKNPLPQPYGPDRRDLPAPVSKTSPPRPVIETASPSHRPTSTPSAPDHLSRPSPDSLLKASAASQVEPSPSVPTLSRNGVVFVTNRSTLDDAGQRAVADLAEAAQHAELINLRGYAAPIPPEDKEEFNQLSIARALSVKRALSEAGIDQAKIRILSTKYQFIDPVNVLAPANRSVVVSFRRPDGQIIKPTVQAAIPRSDRAMAAQRAVFAVASVKPEPADPMRSHRQIENYNAIREDTAPRLAFCTRRVILMNRTHWRFRAKLPEAIR</sequence>
<feature type="region of interest" description="Disordered" evidence="1">
    <location>
        <begin position="175"/>
        <end position="250"/>
    </location>
</feature>
<dbReference type="Proteomes" id="UP000886602">
    <property type="component" value="Unassembled WGS sequence"/>
</dbReference>
<comment type="caution">
    <text evidence="3">The sequence shown here is derived from an EMBL/GenBank/DDBJ whole genome shotgun (WGS) entry which is preliminary data.</text>
</comment>
<proteinExistence type="predicted"/>
<organism evidence="3 4">
    <name type="scientific">Candidatus Propionivibrio dominans</name>
    <dbReference type="NCBI Taxonomy" id="2954373"/>
    <lineage>
        <taxon>Bacteria</taxon>
        <taxon>Pseudomonadati</taxon>
        <taxon>Pseudomonadota</taxon>
        <taxon>Betaproteobacteria</taxon>
        <taxon>Rhodocyclales</taxon>
        <taxon>Rhodocyclaceae</taxon>
        <taxon>Propionivibrio</taxon>
    </lineage>
</organism>
<dbReference type="InterPro" id="IPR036737">
    <property type="entry name" value="OmpA-like_sf"/>
</dbReference>
<reference evidence="3" key="1">
    <citation type="submission" date="2020-10" db="EMBL/GenBank/DDBJ databases">
        <title>Connecting structure to function with the recovery of over 1000 high-quality activated sludge metagenome-assembled genomes encoding full-length rRNA genes using long-read sequencing.</title>
        <authorList>
            <person name="Singleton C.M."/>
            <person name="Petriglieri F."/>
            <person name="Kristensen J.M."/>
            <person name="Kirkegaard R.H."/>
            <person name="Michaelsen T.Y."/>
            <person name="Andersen M.H."/>
            <person name="Karst S.M."/>
            <person name="Dueholm M.S."/>
            <person name="Nielsen P.H."/>
            <person name="Albertsen M."/>
        </authorList>
    </citation>
    <scope>NUCLEOTIDE SEQUENCE</scope>
    <source>
        <strain evidence="3">EsbW_18-Q3-R4-48_MAXAC.044</strain>
    </source>
</reference>
<dbReference type="AlphaFoldDB" id="A0A9D7IA16"/>
<feature type="domain" description="OmpA-like" evidence="2">
    <location>
        <begin position="256"/>
        <end position="328"/>
    </location>
</feature>
<feature type="compositionally biased region" description="Polar residues" evidence="1">
    <location>
        <begin position="207"/>
        <end position="218"/>
    </location>
</feature>
<protein>
    <submittedName>
        <fullName evidence="3">OmpA family protein</fullName>
    </submittedName>
</protein>
<dbReference type="Gene3D" id="3.30.1330.60">
    <property type="entry name" value="OmpA-like domain"/>
    <property type="match status" value="1"/>
</dbReference>
<evidence type="ECO:0000313" key="3">
    <source>
        <dbReference type="EMBL" id="MBK7424728.1"/>
    </source>
</evidence>
<accession>A0A9D7IA16</accession>
<dbReference type="Pfam" id="PF00691">
    <property type="entry name" value="OmpA"/>
    <property type="match status" value="1"/>
</dbReference>
<name>A0A9D7IA16_9RHOO</name>
<evidence type="ECO:0000313" key="4">
    <source>
        <dbReference type="Proteomes" id="UP000886602"/>
    </source>
</evidence>